<gene>
    <name evidence="4" type="ORF">EAI_08868</name>
</gene>
<evidence type="ECO:0000259" key="3">
    <source>
        <dbReference type="PROSITE" id="PS50137"/>
    </source>
</evidence>
<keyword evidence="1 2" id="KW-0694">RNA-binding</keyword>
<accession>E2CA48</accession>
<dbReference type="GO" id="GO:0070920">
    <property type="term" value="P:regulation of regulatory ncRNA processing"/>
    <property type="evidence" value="ECO:0007669"/>
    <property type="project" value="TreeGrafter"/>
</dbReference>
<dbReference type="AlphaFoldDB" id="E2CA48"/>
<organism evidence="5">
    <name type="scientific">Harpegnathos saltator</name>
    <name type="common">Jerdon's jumping ant</name>
    <dbReference type="NCBI Taxonomy" id="610380"/>
    <lineage>
        <taxon>Eukaryota</taxon>
        <taxon>Metazoa</taxon>
        <taxon>Ecdysozoa</taxon>
        <taxon>Arthropoda</taxon>
        <taxon>Hexapoda</taxon>
        <taxon>Insecta</taxon>
        <taxon>Pterygota</taxon>
        <taxon>Neoptera</taxon>
        <taxon>Endopterygota</taxon>
        <taxon>Hymenoptera</taxon>
        <taxon>Apocrita</taxon>
        <taxon>Aculeata</taxon>
        <taxon>Formicoidea</taxon>
        <taxon>Formicidae</taxon>
        <taxon>Ponerinae</taxon>
        <taxon>Ponerini</taxon>
        <taxon>Harpegnathos</taxon>
    </lineage>
</organism>
<keyword evidence="4" id="KW-0808">Transferase</keyword>
<dbReference type="PANTHER" id="PTHR46205">
    <property type="entry name" value="LOQUACIOUS, ISOFORM B"/>
    <property type="match status" value="1"/>
</dbReference>
<dbReference type="GO" id="GO:0035197">
    <property type="term" value="F:siRNA binding"/>
    <property type="evidence" value="ECO:0007669"/>
    <property type="project" value="TreeGrafter"/>
</dbReference>
<dbReference type="GO" id="GO:0005737">
    <property type="term" value="C:cytoplasm"/>
    <property type="evidence" value="ECO:0007669"/>
    <property type="project" value="TreeGrafter"/>
</dbReference>
<dbReference type="GO" id="GO:0016301">
    <property type="term" value="F:kinase activity"/>
    <property type="evidence" value="ECO:0007669"/>
    <property type="project" value="UniProtKB-KW"/>
</dbReference>
<evidence type="ECO:0000313" key="5">
    <source>
        <dbReference type="Proteomes" id="UP000008237"/>
    </source>
</evidence>
<dbReference type="STRING" id="610380.E2CA48"/>
<dbReference type="Proteomes" id="UP000008237">
    <property type="component" value="Unassembled WGS sequence"/>
</dbReference>
<dbReference type="KEGG" id="hst:105191584"/>
<dbReference type="SUPFAM" id="SSF54768">
    <property type="entry name" value="dsRNA-binding domain-like"/>
    <property type="match status" value="2"/>
</dbReference>
<dbReference type="GO" id="GO:0030422">
    <property type="term" value="P:siRNA processing"/>
    <property type="evidence" value="ECO:0007669"/>
    <property type="project" value="TreeGrafter"/>
</dbReference>
<evidence type="ECO:0000256" key="1">
    <source>
        <dbReference type="ARBA" id="ARBA00022884"/>
    </source>
</evidence>
<feature type="domain" description="DRBM" evidence="3">
    <location>
        <begin position="4"/>
        <end position="71"/>
    </location>
</feature>
<keyword evidence="5" id="KW-1185">Reference proteome</keyword>
<dbReference type="EMBL" id="GL453920">
    <property type="protein sequence ID" value="EFN75203.1"/>
    <property type="molecule type" value="Genomic_DNA"/>
</dbReference>
<keyword evidence="4" id="KW-0418">Kinase</keyword>
<dbReference type="Gene3D" id="3.30.160.20">
    <property type="match status" value="2"/>
</dbReference>
<evidence type="ECO:0000256" key="2">
    <source>
        <dbReference type="PROSITE-ProRule" id="PRU00266"/>
    </source>
</evidence>
<dbReference type="OMA" id="QEMMVKQ"/>
<dbReference type="FunFam" id="3.30.160.20:FF:000007">
    <property type="entry name" value="Double-stranded RNA-binding protein Staufen homolog 1"/>
    <property type="match status" value="1"/>
</dbReference>
<dbReference type="InterPro" id="IPR051247">
    <property type="entry name" value="RLC_Component"/>
</dbReference>
<dbReference type="OrthoDB" id="5961559at2759"/>
<proteinExistence type="predicted"/>
<dbReference type="GO" id="GO:0007281">
    <property type="term" value="P:germ cell development"/>
    <property type="evidence" value="ECO:0007669"/>
    <property type="project" value="UniProtKB-ARBA"/>
</dbReference>
<dbReference type="GO" id="GO:0016442">
    <property type="term" value="C:RISC complex"/>
    <property type="evidence" value="ECO:0007669"/>
    <property type="project" value="TreeGrafter"/>
</dbReference>
<protein>
    <submittedName>
        <fullName evidence="4">Interferon-inducible double stranded RNA-dependent protein kinase activator A</fullName>
    </submittedName>
</protein>
<name>E2CA48_HARSA</name>
<sequence>MNKTPVSILQEMMVKKGSVPNYELIHDGGGTHINTFTYKVTCDGFTATGTGRCKKDAKHEAANAMLTTIATHRNYPQLPASPATSPVRTPMPDSLPMSPRMPANIPFVNTIGALQDLCAENNLQEPEYVPVSDVGPPHARVFTIRCVVSNFSEDGVGTTKKQAKHDAAKKMVDKINSLVNGKLKSLSIENDPENNKDFELSSEFAKSKYCILKKLTRKTNLGIRLTEYHTVTRDNLDTDLRHKILEELCNLIPSDFSQVTDELLLEKLSKLGNLLSEVNIALILQDARFIDTRNYTKIMQLDTCPPIIQIGIGKTEAEATFKALSYMISTLKLLWS</sequence>
<dbReference type="PANTHER" id="PTHR46205:SF3">
    <property type="entry name" value="LOQUACIOUS, ISOFORM B"/>
    <property type="match status" value="1"/>
</dbReference>
<dbReference type="InParanoid" id="E2CA48"/>
<dbReference type="Pfam" id="PF00035">
    <property type="entry name" value="dsrm"/>
    <property type="match status" value="2"/>
</dbReference>
<dbReference type="SMART" id="SM00358">
    <property type="entry name" value="DSRM"/>
    <property type="match status" value="2"/>
</dbReference>
<dbReference type="InterPro" id="IPR014720">
    <property type="entry name" value="dsRBD_dom"/>
</dbReference>
<dbReference type="PROSITE" id="PS50137">
    <property type="entry name" value="DS_RBD"/>
    <property type="match status" value="2"/>
</dbReference>
<dbReference type="PhylomeDB" id="E2CA48"/>
<dbReference type="GO" id="GO:0070578">
    <property type="term" value="C:RISC-loading complex"/>
    <property type="evidence" value="ECO:0007669"/>
    <property type="project" value="TreeGrafter"/>
</dbReference>
<dbReference type="GO" id="GO:0003725">
    <property type="term" value="F:double-stranded RNA binding"/>
    <property type="evidence" value="ECO:0007669"/>
    <property type="project" value="TreeGrafter"/>
</dbReference>
<feature type="domain" description="DRBM" evidence="3">
    <location>
        <begin position="109"/>
        <end position="177"/>
    </location>
</feature>
<evidence type="ECO:0000313" key="4">
    <source>
        <dbReference type="EMBL" id="EFN75203.1"/>
    </source>
</evidence>
<dbReference type="CDD" id="cd19862">
    <property type="entry name" value="DSRM_PRKRA-like_rpt1"/>
    <property type="match status" value="1"/>
</dbReference>
<reference evidence="4 5" key="1">
    <citation type="journal article" date="2010" name="Science">
        <title>Genomic comparison of the ants Camponotus floridanus and Harpegnathos saltator.</title>
        <authorList>
            <person name="Bonasio R."/>
            <person name="Zhang G."/>
            <person name="Ye C."/>
            <person name="Mutti N.S."/>
            <person name="Fang X."/>
            <person name="Qin N."/>
            <person name="Donahue G."/>
            <person name="Yang P."/>
            <person name="Li Q."/>
            <person name="Li C."/>
            <person name="Zhang P."/>
            <person name="Huang Z."/>
            <person name="Berger S.L."/>
            <person name="Reinberg D."/>
            <person name="Wang J."/>
            <person name="Liebig J."/>
        </authorList>
    </citation>
    <scope>NUCLEOTIDE SEQUENCE [LARGE SCALE GENOMIC DNA]</scope>
    <source>
        <strain evidence="4 5">R22 G/1</strain>
    </source>
</reference>
<dbReference type="GO" id="GO:0005634">
    <property type="term" value="C:nucleus"/>
    <property type="evidence" value="ECO:0007669"/>
    <property type="project" value="TreeGrafter"/>
</dbReference>